<evidence type="ECO:0000313" key="4">
    <source>
        <dbReference type="Proteomes" id="UP001500393"/>
    </source>
</evidence>
<reference evidence="4" key="1">
    <citation type="journal article" date="2019" name="Int. J. Syst. Evol. Microbiol.">
        <title>The Global Catalogue of Microorganisms (GCM) 10K type strain sequencing project: providing services to taxonomists for standard genome sequencing and annotation.</title>
        <authorList>
            <consortium name="The Broad Institute Genomics Platform"/>
            <consortium name="The Broad Institute Genome Sequencing Center for Infectious Disease"/>
            <person name="Wu L."/>
            <person name="Ma J."/>
        </authorList>
    </citation>
    <scope>NUCLEOTIDE SEQUENCE [LARGE SCALE GENOMIC DNA]</scope>
    <source>
        <strain evidence="4">JCM 14969</strain>
    </source>
</reference>
<proteinExistence type="predicted"/>
<dbReference type="PROSITE" id="PS50937">
    <property type="entry name" value="HTH_MERR_2"/>
    <property type="match status" value="1"/>
</dbReference>
<dbReference type="Pfam" id="PF07739">
    <property type="entry name" value="TipAS"/>
    <property type="match status" value="1"/>
</dbReference>
<keyword evidence="4" id="KW-1185">Reference proteome</keyword>
<gene>
    <name evidence="3" type="ORF">GCM10009789_76860</name>
</gene>
<comment type="caution">
    <text evidence="3">The sequence shown here is derived from an EMBL/GenBank/DDBJ whole genome shotgun (WGS) entry which is preliminary data.</text>
</comment>
<dbReference type="Gene3D" id="1.10.490.50">
    <property type="entry name" value="Antibiotic binding domain of TipA-like multidrug resistance regulators"/>
    <property type="match status" value="1"/>
</dbReference>
<dbReference type="Proteomes" id="UP001500393">
    <property type="component" value="Unassembled WGS sequence"/>
</dbReference>
<dbReference type="PANTHER" id="PTHR30204:SF96">
    <property type="entry name" value="CHROMOSOME-ANCHORING PROTEIN RACA"/>
    <property type="match status" value="1"/>
</dbReference>
<name>A0ABP4QM27_9ACTN</name>
<keyword evidence="1" id="KW-0238">DNA-binding</keyword>
<protein>
    <submittedName>
        <fullName evidence="3">MerR family transcriptional regulator</fullName>
    </submittedName>
</protein>
<dbReference type="EMBL" id="BAAAOS010000060">
    <property type="protein sequence ID" value="GAA1611132.1"/>
    <property type="molecule type" value="Genomic_DNA"/>
</dbReference>
<dbReference type="Gene3D" id="1.10.1660.10">
    <property type="match status" value="1"/>
</dbReference>
<evidence type="ECO:0000259" key="2">
    <source>
        <dbReference type="PROSITE" id="PS50937"/>
    </source>
</evidence>
<dbReference type="PANTHER" id="PTHR30204">
    <property type="entry name" value="REDOX-CYCLING DRUG-SENSING TRANSCRIPTIONAL ACTIVATOR SOXR"/>
    <property type="match status" value="1"/>
</dbReference>
<sequence>MAGKTGRDEWRDGAAVAWSIAEVARDSGVTSRTLRHYHAIGLLVPARTAPGGRRYYEQEQLLRLQQILLLRELGLSLDVVAEVLAKQSKDGTIEVLGRHKEWLLREQLRLGRLIRTVDSTIENVKRGGEMTPDKVFEGFEHNPYEAEARERWGDEAVDAGYERMRGWSEADAEKARTGYTRVHEGLAALKGEGADVADLTVQELIQLHYDVISLFWTPTAEAYKGLGQMYVDDERFRSNIGGGDDSLVEYLRDAMTVYADNRLSE</sequence>
<dbReference type="RefSeq" id="WP_344221669.1">
    <property type="nucleotide sequence ID" value="NZ_BAAAOS010000060.1"/>
</dbReference>
<feature type="domain" description="HTH merR-type" evidence="2">
    <location>
        <begin position="17"/>
        <end position="86"/>
    </location>
</feature>
<dbReference type="SMART" id="SM00422">
    <property type="entry name" value="HTH_MERR"/>
    <property type="match status" value="1"/>
</dbReference>
<dbReference type="InterPro" id="IPR036244">
    <property type="entry name" value="TipA-like_antibiotic-bd"/>
</dbReference>
<evidence type="ECO:0000313" key="3">
    <source>
        <dbReference type="EMBL" id="GAA1611132.1"/>
    </source>
</evidence>
<dbReference type="SUPFAM" id="SSF89082">
    <property type="entry name" value="Antibiotic binding domain of TipA-like multidrug resistance regulators"/>
    <property type="match status" value="1"/>
</dbReference>
<dbReference type="SUPFAM" id="SSF46955">
    <property type="entry name" value="Putative DNA-binding domain"/>
    <property type="match status" value="1"/>
</dbReference>
<dbReference type="InterPro" id="IPR000551">
    <property type="entry name" value="MerR-type_HTH_dom"/>
</dbReference>
<dbReference type="InterPro" id="IPR012925">
    <property type="entry name" value="TipAS_dom"/>
</dbReference>
<accession>A0ABP4QM27</accession>
<dbReference type="InterPro" id="IPR047057">
    <property type="entry name" value="MerR_fam"/>
</dbReference>
<dbReference type="Pfam" id="PF13411">
    <property type="entry name" value="MerR_1"/>
    <property type="match status" value="1"/>
</dbReference>
<dbReference type="PRINTS" id="PR00040">
    <property type="entry name" value="HTHMERR"/>
</dbReference>
<dbReference type="InterPro" id="IPR009061">
    <property type="entry name" value="DNA-bd_dom_put_sf"/>
</dbReference>
<evidence type="ECO:0000256" key="1">
    <source>
        <dbReference type="ARBA" id="ARBA00023125"/>
    </source>
</evidence>
<organism evidence="3 4">
    <name type="scientific">Kribbella sancticallisti</name>
    <dbReference type="NCBI Taxonomy" id="460087"/>
    <lineage>
        <taxon>Bacteria</taxon>
        <taxon>Bacillati</taxon>
        <taxon>Actinomycetota</taxon>
        <taxon>Actinomycetes</taxon>
        <taxon>Propionibacteriales</taxon>
        <taxon>Kribbellaceae</taxon>
        <taxon>Kribbella</taxon>
    </lineage>
</organism>